<dbReference type="GO" id="GO:0016020">
    <property type="term" value="C:membrane"/>
    <property type="evidence" value="ECO:0007669"/>
    <property type="project" value="UniProtKB-SubCell"/>
</dbReference>
<evidence type="ECO:0000313" key="17">
    <source>
        <dbReference type="Proteomes" id="UP000016922"/>
    </source>
</evidence>
<dbReference type="GO" id="GO:0016126">
    <property type="term" value="P:sterol biosynthetic process"/>
    <property type="evidence" value="ECO:0007669"/>
    <property type="project" value="UniProtKB-KW"/>
</dbReference>
<evidence type="ECO:0000256" key="14">
    <source>
        <dbReference type="SAM" id="Phobius"/>
    </source>
</evidence>
<dbReference type="PROSITE" id="PS51751">
    <property type="entry name" value="EXPERA"/>
    <property type="match status" value="1"/>
</dbReference>
<keyword evidence="10" id="KW-1207">Sterol metabolism</keyword>
<evidence type="ECO:0000259" key="15">
    <source>
        <dbReference type="PROSITE" id="PS51751"/>
    </source>
</evidence>
<dbReference type="eggNOG" id="KOG4826">
    <property type="taxonomic scope" value="Eukaryota"/>
</dbReference>
<dbReference type="EMBL" id="KE145371">
    <property type="protein sequence ID" value="EPE26087.1"/>
    <property type="molecule type" value="Genomic_DNA"/>
</dbReference>
<feature type="transmembrane region" description="Helical" evidence="14">
    <location>
        <begin position="30"/>
        <end position="50"/>
    </location>
</feature>
<dbReference type="PANTHER" id="PTHR14207">
    <property type="entry name" value="STEROL ISOMERASE"/>
    <property type="match status" value="1"/>
</dbReference>
<dbReference type="Proteomes" id="UP000016922">
    <property type="component" value="Unassembled WGS sequence"/>
</dbReference>
<reference evidence="16 17" key="1">
    <citation type="journal article" date="2013" name="BMC Genomics">
        <title>Genomics-driven discovery of the pneumocandin biosynthetic gene cluster in the fungus Glarea lozoyensis.</title>
        <authorList>
            <person name="Chen L."/>
            <person name="Yue Q."/>
            <person name="Zhang X."/>
            <person name="Xiang M."/>
            <person name="Wang C."/>
            <person name="Li S."/>
            <person name="Che Y."/>
            <person name="Ortiz-Lopez F.J."/>
            <person name="Bills G.F."/>
            <person name="Liu X."/>
            <person name="An Z."/>
        </authorList>
    </citation>
    <scope>NUCLEOTIDE SEQUENCE [LARGE SCALE GENOMIC DNA]</scope>
    <source>
        <strain evidence="17">ATCC 20868 / MF5171</strain>
    </source>
</reference>
<evidence type="ECO:0000256" key="1">
    <source>
        <dbReference type="ARBA" id="ARBA00004141"/>
    </source>
</evidence>
<keyword evidence="11" id="KW-0753">Steroid metabolism</keyword>
<evidence type="ECO:0000256" key="9">
    <source>
        <dbReference type="ARBA" id="ARBA00023136"/>
    </source>
</evidence>
<protein>
    <submittedName>
        <fullName evidence="16">EBDP4</fullName>
    </submittedName>
</protein>
<evidence type="ECO:0000256" key="13">
    <source>
        <dbReference type="PROSITE-ProRule" id="PRU01087"/>
    </source>
</evidence>
<feature type="transmembrane region" description="Helical" evidence="14">
    <location>
        <begin position="186"/>
        <end position="207"/>
    </location>
</feature>
<feature type="transmembrane region" description="Helical" evidence="14">
    <location>
        <begin position="62"/>
        <end position="83"/>
    </location>
</feature>
<keyword evidence="8" id="KW-0443">Lipid metabolism</keyword>
<dbReference type="GeneID" id="19461057"/>
<keyword evidence="5" id="KW-0752">Steroid biosynthesis</keyword>
<dbReference type="PANTHER" id="PTHR14207:SF0">
    <property type="entry name" value="3-BETA-HYDROXYSTEROID-DELTA(8),DELTA(7)-ISOMERASE"/>
    <property type="match status" value="1"/>
</dbReference>
<sequence length="232" mass="26678">MELPLHPFYPLGALLSGTEFVPNTFGTLELVAVFGIGCFVILGSALLIALRVNPKLNYADRLLVMWFVLCGMIHLFFEGYFVVNHTHMASRQDFFGQLWKEYSLSDSRYMFSDPFVLCMESWTAIAWGPLSFVLAVLIVNDSPYRHPIQALVSTGQFYGDLLYFMTNIFDESYTGRTFYRPEPYYYWFYFVFMNAFWIVIPCICVYSSAKATAKAFRNAKMTGQNGSAKKHM</sequence>
<dbReference type="InterPro" id="IPR033118">
    <property type="entry name" value="EXPERA"/>
</dbReference>
<keyword evidence="6 13" id="KW-1133">Transmembrane helix</keyword>
<evidence type="ECO:0000256" key="10">
    <source>
        <dbReference type="ARBA" id="ARBA00023166"/>
    </source>
</evidence>
<evidence type="ECO:0000256" key="3">
    <source>
        <dbReference type="ARBA" id="ARBA00022516"/>
    </source>
</evidence>
<dbReference type="GO" id="GO:0005783">
    <property type="term" value="C:endoplasmic reticulum"/>
    <property type="evidence" value="ECO:0007669"/>
    <property type="project" value="TreeGrafter"/>
</dbReference>
<keyword evidence="9 13" id="KW-0472">Membrane</keyword>
<evidence type="ECO:0000256" key="4">
    <source>
        <dbReference type="ARBA" id="ARBA00022692"/>
    </source>
</evidence>
<evidence type="ECO:0000313" key="16">
    <source>
        <dbReference type="EMBL" id="EPE26087.1"/>
    </source>
</evidence>
<dbReference type="GO" id="GO:0000247">
    <property type="term" value="F:C-8 sterol isomerase activity"/>
    <property type="evidence" value="ECO:0007669"/>
    <property type="project" value="TreeGrafter"/>
</dbReference>
<organism evidence="16 17">
    <name type="scientific">Glarea lozoyensis (strain ATCC 20868 / MF5171)</name>
    <dbReference type="NCBI Taxonomy" id="1116229"/>
    <lineage>
        <taxon>Eukaryota</taxon>
        <taxon>Fungi</taxon>
        <taxon>Dikarya</taxon>
        <taxon>Ascomycota</taxon>
        <taxon>Pezizomycotina</taxon>
        <taxon>Leotiomycetes</taxon>
        <taxon>Helotiales</taxon>
        <taxon>Helotiaceae</taxon>
        <taxon>Glarea</taxon>
    </lineage>
</organism>
<dbReference type="Pfam" id="PF05241">
    <property type="entry name" value="EBP"/>
    <property type="match status" value="1"/>
</dbReference>
<dbReference type="KEGG" id="glz:GLAREA_01999"/>
<dbReference type="OMA" id="YFAYNFR"/>
<dbReference type="HOGENOM" id="CLU_072128_0_0_1"/>
<evidence type="ECO:0000256" key="5">
    <source>
        <dbReference type="ARBA" id="ARBA00022955"/>
    </source>
</evidence>
<name>S3CHY2_GLAL2</name>
<evidence type="ECO:0000256" key="2">
    <source>
        <dbReference type="ARBA" id="ARBA00008337"/>
    </source>
</evidence>
<evidence type="ECO:0000256" key="11">
    <source>
        <dbReference type="ARBA" id="ARBA00023221"/>
    </source>
</evidence>
<dbReference type="GO" id="GO:0004769">
    <property type="term" value="F:steroid Delta-isomerase activity"/>
    <property type="evidence" value="ECO:0007669"/>
    <property type="project" value="TreeGrafter"/>
</dbReference>
<feature type="transmembrane region" description="Helical" evidence="14">
    <location>
        <begin position="114"/>
        <end position="138"/>
    </location>
</feature>
<dbReference type="STRING" id="1116229.S3CHY2"/>
<proteinExistence type="inferred from homology"/>
<comment type="similarity">
    <text evidence="2">Belongs to the EBP family.</text>
</comment>
<keyword evidence="17" id="KW-1185">Reference proteome</keyword>
<evidence type="ECO:0000256" key="7">
    <source>
        <dbReference type="ARBA" id="ARBA00023011"/>
    </source>
</evidence>
<evidence type="ECO:0000256" key="8">
    <source>
        <dbReference type="ARBA" id="ARBA00023098"/>
    </source>
</evidence>
<keyword evidence="4 13" id="KW-0812">Transmembrane</keyword>
<feature type="domain" description="EXPERA" evidence="15">
    <location>
        <begin position="59"/>
        <end position="205"/>
    </location>
</feature>
<gene>
    <name evidence="16" type="ORF">GLAREA_01999</name>
</gene>
<dbReference type="GO" id="GO:0047750">
    <property type="term" value="F:cholestenol delta-isomerase activity"/>
    <property type="evidence" value="ECO:0007669"/>
    <property type="project" value="InterPro"/>
</dbReference>
<accession>S3CHY2</accession>
<dbReference type="AlphaFoldDB" id="S3CHY2"/>
<dbReference type="RefSeq" id="XP_008087406.1">
    <property type="nucleotide sequence ID" value="XM_008089215.1"/>
</dbReference>
<feature type="transmembrane region" description="Helical" evidence="14">
    <location>
        <begin position="150"/>
        <end position="166"/>
    </location>
</feature>
<keyword evidence="7" id="KW-0756">Sterol biosynthesis</keyword>
<comment type="subcellular location">
    <subcellularLocation>
        <location evidence="1">Membrane</location>
        <topology evidence="1">Multi-pass membrane protein</topology>
    </subcellularLocation>
</comment>
<evidence type="ECO:0000256" key="6">
    <source>
        <dbReference type="ARBA" id="ARBA00022989"/>
    </source>
</evidence>
<evidence type="ECO:0000256" key="12">
    <source>
        <dbReference type="ARBA" id="ARBA00023235"/>
    </source>
</evidence>
<keyword evidence="12" id="KW-0413">Isomerase</keyword>
<keyword evidence="3" id="KW-0444">Lipid biosynthesis</keyword>
<dbReference type="OrthoDB" id="58557at2759"/>
<dbReference type="InterPro" id="IPR007905">
    <property type="entry name" value="EBP"/>
</dbReference>